<name>A0A1E3S064_9MYCO</name>
<dbReference type="EMBL" id="MIGZ01000016">
    <property type="protein sequence ID" value="ODQ95565.1"/>
    <property type="molecule type" value="Genomic_DNA"/>
</dbReference>
<organism evidence="1 2">
    <name type="scientific">Mycolicibacterium holsaticum</name>
    <dbReference type="NCBI Taxonomy" id="152142"/>
    <lineage>
        <taxon>Bacteria</taxon>
        <taxon>Bacillati</taxon>
        <taxon>Actinomycetota</taxon>
        <taxon>Actinomycetes</taxon>
        <taxon>Mycobacteriales</taxon>
        <taxon>Mycobacteriaceae</taxon>
        <taxon>Mycolicibacterium</taxon>
    </lineage>
</organism>
<evidence type="ECO:0000313" key="2">
    <source>
        <dbReference type="Proteomes" id="UP000094243"/>
    </source>
</evidence>
<dbReference type="RefSeq" id="WP_069404051.1">
    <property type="nucleotide sequence ID" value="NZ_MIGZ01000016.1"/>
</dbReference>
<gene>
    <name evidence="1" type="ORF">BHQ17_04600</name>
</gene>
<proteinExistence type="predicted"/>
<sequence length="80" mass="8592">MHTCTCHSIREGSGGISYSLFMLGVLCGYCEGAIADAEAQAEWEALTPAERIAARWSYACTVAMPRRRPGTPNAVDAPPF</sequence>
<reference evidence="2" key="1">
    <citation type="submission" date="2016-09" db="EMBL/GenBank/DDBJ databases">
        <authorList>
            <person name="Greninger A.L."/>
            <person name="Jerome K.R."/>
            <person name="Mcnair B."/>
            <person name="Wallis C."/>
            <person name="Fang F."/>
        </authorList>
    </citation>
    <scope>NUCLEOTIDE SEQUENCE [LARGE SCALE GENOMIC DNA]</scope>
    <source>
        <strain evidence="2">M7</strain>
    </source>
</reference>
<evidence type="ECO:0000313" key="1">
    <source>
        <dbReference type="EMBL" id="ODQ95565.1"/>
    </source>
</evidence>
<protein>
    <submittedName>
        <fullName evidence="1">Uncharacterized protein</fullName>
    </submittedName>
</protein>
<accession>A0A1E3S064</accession>
<dbReference type="Proteomes" id="UP000094243">
    <property type="component" value="Unassembled WGS sequence"/>
</dbReference>
<dbReference type="OrthoDB" id="4763315at2"/>
<dbReference type="AlphaFoldDB" id="A0A1E3S064"/>
<keyword evidence="2" id="KW-1185">Reference proteome</keyword>
<comment type="caution">
    <text evidence="1">The sequence shown here is derived from an EMBL/GenBank/DDBJ whole genome shotgun (WGS) entry which is preliminary data.</text>
</comment>